<evidence type="ECO:0000313" key="2">
    <source>
        <dbReference type="Proteomes" id="UP000789901"/>
    </source>
</evidence>
<comment type="caution">
    <text evidence="1">The sequence shown here is derived from an EMBL/GenBank/DDBJ whole genome shotgun (WGS) entry which is preliminary data.</text>
</comment>
<accession>A0ABN7WHW4</accession>
<evidence type="ECO:0000313" key="1">
    <source>
        <dbReference type="EMBL" id="CAG8832832.1"/>
    </source>
</evidence>
<reference evidence="1 2" key="1">
    <citation type="submission" date="2021-06" db="EMBL/GenBank/DDBJ databases">
        <authorList>
            <person name="Kallberg Y."/>
            <person name="Tangrot J."/>
            <person name="Rosling A."/>
        </authorList>
    </citation>
    <scope>NUCLEOTIDE SEQUENCE [LARGE SCALE GENOMIC DNA]</scope>
    <source>
        <strain evidence="1 2">120-4 pot B 10/14</strain>
    </source>
</reference>
<protein>
    <submittedName>
        <fullName evidence="1">23925_t:CDS:1</fullName>
    </submittedName>
</protein>
<sequence length="55" mass="6623">KEVDHVHDKQKILTLKIDKHIAKYIGINDPNFIAIIQENFVRRKIRRCGNLKRER</sequence>
<proteinExistence type="predicted"/>
<name>A0ABN7WHW4_GIGMA</name>
<keyword evidence="2" id="KW-1185">Reference proteome</keyword>
<gene>
    <name evidence="1" type="ORF">GMARGA_LOCUS31244</name>
</gene>
<feature type="non-terminal residue" evidence="1">
    <location>
        <position position="1"/>
    </location>
</feature>
<organism evidence="1 2">
    <name type="scientific">Gigaspora margarita</name>
    <dbReference type="NCBI Taxonomy" id="4874"/>
    <lineage>
        <taxon>Eukaryota</taxon>
        <taxon>Fungi</taxon>
        <taxon>Fungi incertae sedis</taxon>
        <taxon>Mucoromycota</taxon>
        <taxon>Glomeromycotina</taxon>
        <taxon>Glomeromycetes</taxon>
        <taxon>Diversisporales</taxon>
        <taxon>Gigasporaceae</taxon>
        <taxon>Gigaspora</taxon>
    </lineage>
</organism>
<dbReference type="EMBL" id="CAJVQB010046137">
    <property type="protein sequence ID" value="CAG8832832.1"/>
    <property type="molecule type" value="Genomic_DNA"/>
</dbReference>
<dbReference type="Proteomes" id="UP000789901">
    <property type="component" value="Unassembled WGS sequence"/>
</dbReference>